<evidence type="ECO:0000313" key="2">
    <source>
        <dbReference type="EMBL" id="APH71126.1"/>
    </source>
</evidence>
<proteinExistence type="predicted"/>
<dbReference type="OrthoDB" id="495539at2"/>
<dbReference type="Proteomes" id="UP000182840">
    <property type="component" value="Chromosome"/>
</dbReference>
<dbReference type="InterPro" id="IPR046576">
    <property type="entry name" value="DUF6636"/>
</dbReference>
<keyword evidence="1" id="KW-0732">Signal</keyword>
<evidence type="ECO:0000313" key="3">
    <source>
        <dbReference type="Proteomes" id="UP000182840"/>
    </source>
</evidence>
<sequence>MSRSPATLILLTAATMFTAPASAERFEFQSPSGNIHCEADDDPEEGGVRCDILEVDQQSFTRRPQDCDLDWGQTFFVGAAEAAKLACAGDTIVNPDSQVLKYGERLLIGDYLVCYSETTGLECQNTRGSGFALSRGEQLVY</sequence>
<organism evidence="2 3">
    <name type="scientific">Aquibium oceanicum</name>
    <dbReference type="NCBI Taxonomy" id="1670800"/>
    <lineage>
        <taxon>Bacteria</taxon>
        <taxon>Pseudomonadati</taxon>
        <taxon>Pseudomonadota</taxon>
        <taxon>Alphaproteobacteria</taxon>
        <taxon>Hyphomicrobiales</taxon>
        <taxon>Phyllobacteriaceae</taxon>
        <taxon>Aquibium</taxon>
    </lineage>
</organism>
<feature type="chain" id="PRO_5013086253" evidence="1">
    <location>
        <begin position="24"/>
        <end position="141"/>
    </location>
</feature>
<feature type="signal peptide" evidence="1">
    <location>
        <begin position="1"/>
        <end position="23"/>
    </location>
</feature>
<accession>A0A1L3SNZ2</accession>
<dbReference type="STRING" id="1670800.BSQ44_06900"/>
<keyword evidence="3" id="KW-1185">Reference proteome</keyword>
<dbReference type="Pfam" id="PF20341">
    <property type="entry name" value="DUF6636"/>
    <property type="match status" value="1"/>
</dbReference>
<name>A0A1L3SNZ2_9HYPH</name>
<dbReference type="AlphaFoldDB" id="A0A1L3SNZ2"/>
<protein>
    <submittedName>
        <fullName evidence="2">Uncharacterized protein</fullName>
    </submittedName>
</protein>
<reference evidence="3" key="1">
    <citation type="submission" date="2016-11" db="EMBL/GenBank/DDBJ databases">
        <title>Mesorhizobium oceanicum sp. nov., isolated from deep seawater in South China Sea.</title>
        <authorList>
            <person name="Fu G.-Y."/>
        </authorList>
    </citation>
    <scope>NUCLEOTIDE SEQUENCE [LARGE SCALE GENOMIC DNA]</scope>
    <source>
        <strain evidence="3">B7</strain>
    </source>
</reference>
<dbReference type="EMBL" id="CP018171">
    <property type="protein sequence ID" value="APH71126.1"/>
    <property type="molecule type" value="Genomic_DNA"/>
</dbReference>
<gene>
    <name evidence="2" type="ORF">BSQ44_06900</name>
</gene>
<evidence type="ECO:0000256" key="1">
    <source>
        <dbReference type="SAM" id="SignalP"/>
    </source>
</evidence>
<dbReference type="RefSeq" id="WP_072602531.1">
    <property type="nucleotide sequence ID" value="NZ_CP018171.1"/>
</dbReference>
<dbReference type="KEGG" id="meso:BSQ44_06900"/>